<accession>A0A1G7GXG5</accession>
<protein>
    <submittedName>
        <fullName evidence="3">Disulphide bond corrector protein DsbC</fullName>
    </submittedName>
</protein>
<dbReference type="AlphaFoldDB" id="A0A1G7GXG5"/>
<feature type="domain" description="Thiol:disulfide interchange protein DsbD N-terminal" evidence="2">
    <location>
        <begin position="32"/>
        <end position="143"/>
    </location>
</feature>
<dbReference type="OrthoDB" id="7595708at2"/>
<dbReference type="Proteomes" id="UP000182427">
    <property type="component" value="Chromosome I"/>
</dbReference>
<evidence type="ECO:0000259" key="2">
    <source>
        <dbReference type="Pfam" id="PF11412"/>
    </source>
</evidence>
<evidence type="ECO:0000313" key="3">
    <source>
        <dbReference type="EMBL" id="SDE92795.1"/>
    </source>
</evidence>
<dbReference type="InterPro" id="IPR036929">
    <property type="entry name" value="DsbDN_sf"/>
</dbReference>
<dbReference type="EMBL" id="LT629690">
    <property type="protein sequence ID" value="SDE92795.1"/>
    <property type="molecule type" value="Genomic_DNA"/>
</dbReference>
<organism evidence="3 4">
    <name type="scientific">Terriglobus roseus</name>
    <dbReference type="NCBI Taxonomy" id="392734"/>
    <lineage>
        <taxon>Bacteria</taxon>
        <taxon>Pseudomonadati</taxon>
        <taxon>Acidobacteriota</taxon>
        <taxon>Terriglobia</taxon>
        <taxon>Terriglobales</taxon>
        <taxon>Acidobacteriaceae</taxon>
        <taxon>Terriglobus</taxon>
    </lineage>
</organism>
<evidence type="ECO:0000313" key="4">
    <source>
        <dbReference type="Proteomes" id="UP000182427"/>
    </source>
</evidence>
<feature type="chain" id="PRO_5009241226" evidence="1">
    <location>
        <begin position="21"/>
        <end position="153"/>
    </location>
</feature>
<evidence type="ECO:0000256" key="1">
    <source>
        <dbReference type="SAM" id="SignalP"/>
    </source>
</evidence>
<sequence length="153" mass="16147">MRKVLAALAVLLISTAGATAQRPGSVQWSASVKPSAHAGEYVVELHADVESGWHVYSAKQAPGGPLPLVIRVEQGAPFSLDGAITGSNPIQHHDASFNLDTEYFTGTFLLDVPVKSTTQGPGDVPLAVRFQMCSDTTCMPPRTIHLVAKVNAS</sequence>
<name>A0A1G7GXG5_9BACT</name>
<reference evidence="3 4" key="1">
    <citation type="submission" date="2016-10" db="EMBL/GenBank/DDBJ databases">
        <authorList>
            <person name="de Groot N.N."/>
        </authorList>
    </citation>
    <scope>NUCLEOTIDE SEQUENCE [LARGE SCALE GENOMIC DNA]</scope>
    <source>
        <strain evidence="3 4">GAS232</strain>
    </source>
</reference>
<dbReference type="RefSeq" id="WP_083344048.1">
    <property type="nucleotide sequence ID" value="NZ_LT629690.1"/>
</dbReference>
<dbReference type="Gene3D" id="2.60.40.1250">
    <property type="entry name" value="Thiol:disulfide interchange protein DsbD, N-terminal domain"/>
    <property type="match status" value="1"/>
</dbReference>
<feature type="signal peptide" evidence="1">
    <location>
        <begin position="1"/>
        <end position="20"/>
    </location>
</feature>
<keyword evidence="4" id="KW-1185">Reference proteome</keyword>
<dbReference type="Pfam" id="PF11412">
    <property type="entry name" value="DsbD_N"/>
    <property type="match status" value="1"/>
</dbReference>
<dbReference type="InterPro" id="IPR028250">
    <property type="entry name" value="DsbDN"/>
</dbReference>
<keyword evidence="1" id="KW-0732">Signal</keyword>
<proteinExistence type="predicted"/>
<gene>
    <name evidence="3" type="ORF">SAMN05444167_0839</name>
</gene>